<keyword evidence="1" id="KW-0732">Signal</keyword>
<gene>
    <name evidence="2" type="ORF">C5E45_00535</name>
</gene>
<dbReference type="OrthoDB" id="3225323at2"/>
<dbReference type="Proteomes" id="UP000239874">
    <property type="component" value="Unassembled WGS sequence"/>
</dbReference>
<dbReference type="PANTHER" id="PTHR35340:SF5">
    <property type="entry name" value="ASST-DOMAIN-CONTAINING PROTEIN"/>
    <property type="match status" value="1"/>
</dbReference>
<comment type="caution">
    <text evidence="2">The sequence shown here is derived from an EMBL/GenBank/DDBJ whole genome shotgun (WGS) entry which is preliminary data.</text>
</comment>
<evidence type="ECO:0000313" key="3">
    <source>
        <dbReference type="Proteomes" id="UP000239874"/>
    </source>
</evidence>
<dbReference type="SUPFAM" id="SSF50998">
    <property type="entry name" value="Quinoprotein alcohol dehydrogenase-like"/>
    <property type="match status" value="1"/>
</dbReference>
<dbReference type="RefSeq" id="WP_104376212.1">
    <property type="nucleotide sequence ID" value="NZ_PSZC01000001.1"/>
</dbReference>
<dbReference type="InterPro" id="IPR011047">
    <property type="entry name" value="Quinoprotein_ADH-like_sf"/>
</dbReference>
<feature type="chain" id="PRO_5015436428" description="ArsR family transcriptional regulator" evidence="1">
    <location>
        <begin position="34"/>
        <end position="407"/>
    </location>
</feature>
<feature type="signal peptide" evidence="1">
    <location>
        <begin position="1"/>
        <end position="33"/>
    </location>
</feature>
<evidence type="ECO:0000256" key="1">
    <source>
        <dbReference type="SAM" id="SignalP"/>
    </source>
</evidence>
<sequence length="407" mass="42883">MGRIAKNLRRTAATLAATSVGIGAASISHGASAAPLPSFPIGAPEYIVDVNTPAATPGYIYYSNGVSAAALVPGAGKALSAVPATAPANIVVDKAGHEVWRYTPPAGQDVSNFRTQTYQGKPVLTWWQGGTVGGHGSGADYIADEHGTVIETLDAGGAPSDVHEFRLTPDGRALITSYQEVDADLSAIGGPKNGTMYDTVATVVDVATRRVLLRWSAAEHVPLTDTTTPGTLPGSNTYDPYHMNSIALDPAGNLVISMRDTSTVYDVDIHTGAINWQLGGVHSTFDLGPGVEFAFQHDAEFADANTLRLFNNNSSGFETLGVSSVQWIHLDFDNHRATLVRNQTHPDGLTAFAMGDAQPLPNGNTLVGWGMAPHISEFAPTGEMVYDARLPLGTYRAFPADWAPTSN</sequence>
<dbReference type="InterPro" id="IPR039535">
    <property type="entry name" value="ASST-like"/>
</dbReference>
<reference evidence="2 3" key="1">
    <citation type="submission" date="2018-02" db="EMBL/GenBank/DDBJ databases">
        <title>8 Nocardia nova and 1 Nocardia cyriacigeorgica strain used for evolution to TMP-SMX.</title>
        <authorList>
            <person name="Mehta H."/>
            <person name="Weng J."/>
            <person name="Shamoo Y."/>
        </authorList>
    </citation>
    <scope>NUCLEOTIDE SEQUENCE [LARGE SCALE GENOMIC DNA]</scope>
    <source>
        <strain evidence="2 3">MDA3139</strain>
    </source>
</reference>
<accession>A0A2S6AWR3</accession>
<dbReference type="EMBL" id="PSZC01000001">
    <property type="protein sequence ID" value="PPJ39687.1"/>
    <property type="molecule type" value="Genomic_DNA"/>
</dbReference>
<dbReference type="Pfam" id="PF14269">
    <property type="entry name" value="Arylsulfotran_2"/>
    <property type="match status" value="1"/>
</dbReference>
<name>A0A2S6AWR3_9NOCA</name>
<dbReference type="PANTHER" id="PTHR35340">
    <property type="entry name" value="PQQ ENZYME REPEAT PROTEIN-RELATED"/>
    <property type="match status" value="1"/>
</dbReference>
<evidence type="ECO:0008006" key="4">
    <source>
        <dbReference type="Google" id="ProtNLM"/>
    </source>
</evidence>
<dbReference type="AlphaFoldDB" id="A0A2S6AWR3"/>
<dbReference type="InterPro" id="IPR053143">
    <property type="entry name" value="Arylsulfate_ST"/>
</dbReference>
<evidence type="ECO:0000313" key="2">
    <source>
        <dbReference type="EMBL" id="PPJ39687.1"/>
    </source>
</evidence>
<organism evidence="2 3">
    <name type="scientific">Nocardia nova</name>
    <dbReference type="NCBI Taxonomy" id="37330"/>
    <lineage>
        <taxon>Bacteria</taxon>
        <taxon>Bacillati</taxon>
        <taxon>Actinomycetota</taxon>
        <taxon>Actinomycetes</taxon>
        <taxon>Mycobacteriales</taxon>
        <taxon>Nocardiaceae</taxon>
        <taxon>Nocardia</taxon>
    </lineage>
</organism>
<proteinExistence type="predicted"/>
<protein>
    <recommendedName>
        <fullName evidence="4">ArsR family transcriptional regulator</fullName>
    </recommendedName>
</protein>